<name>A0A3N1CMJ1_9ACTN</name>
<accession>A0A3N1CMJ1</accession>
<sequence>MDFTPASPAPSALSSISAHWERKVSQLEAQNLQLRMEVAGLQAADDVRREEYVRIVGEHGQPPVEFTAALGRTGVGPGPRAAWVPLDRTGIYTTVLILPWQPIVDPYVIADLWAQVRGTPPKRVAEVPRDGICSSIEPLRLPQPLMAYTHLIAPLPHVVVDCEIEPDARKFAVLCLRDMWERHNRALKTG</sequence>
<dbReference type="EMBL" id="RJKE01000001">
    <property type="protein sequence ID" value="ROO82531.1"/>
    <property type="molecule type" value="Genomic_DNA"/>
</dbReference>
<dbReference type="RefSeq" id="WP_148085814.1">
    <property type="nucleotide sequence ID" value="NZ_RJKE01000001.1"/>
</dbReference>
<evidence type="ECO:0000313" key="3">
    <source>
        <dbReference type="EMBL" id="ROO82672.1"/>
    </source>
</evidence>
<dbReference type="AlphaFoldDB" id="A0A3N1CMJ1"/>
<evidence type="ECO:0000256" key="1">
    <source>
        <dbReference type="SAM" id="Coils"/>
    </source>
</evidence>
<organism evidence="2 4">
    <name type="scientific">Actinocorallia herbida</name>
    <dbReference type="NCBI Taxonomy" id="58109"/>
    <lineage>
        <taxon>Bacteria</taxon>
        <taxon>Bacillati</taxon>
        <taxon>Actinomycetota</taxon>
        <taxon>Actinomycetes</taxon>
        <taxon>Streptosporangiales</taxon>
        <taxon>Thermomonosporaceae</taxon>
        <taxon>Actinocorallia</taxon>
    </lineage>
</organism>
<reference evidence="2 4" key="1">
    <citation type="submission" date="2018-11" db="EMBL/GenBank/DDBJ databases">
        <title>Sequencing the genomes of 1000 actinobacteria strains.</title>
        <authorList>
            <person name="Klenk H.-P."/>
        </authorList>
    </citation>
    <scope>NUCLEOTIDE SEQUENCE [LARGE SCALE GENOMIC DNA]</scope>
    <source>
        <strain evidence="2 4">DSM 44254</strain>
    </source>
</reference>
<gene>
    <name evidence="2" type="ORF">EDD29_0011</name>
    <name evidence="3" type="ORF">EDD29_0153</name>
</gene>
<proteinExistence type="predicted"/>
<comment type="caution">
    <text evidence="2">The sequence shown here is derived from an EMBL/GenBank/DDBJ whole genome shotgun (WGS) entry which is preliminary data.</text>
</comment>
<keyword evidence="1" id="KW-0175">Coiled coil</keyword>
<dbReference type="EMBL" id="RJKE01000001">
    <property type="protein sequence ID" value="ROO82672.1"/>
    <property type="molecule type" value="Genomic_DNA"/>
</dbReference>
<evidence type="ECO:0000313" key="2">
    <source>
        <dbReference type="EMBL" id="ROO82531.1"/>
    </source>
</evidence>
<evidence type="ECO:0000313" key="4">
    <source>
        <dbReference type="Proteomes" id="UP000272400"/>
    </source>
</evidence>
<dbReference type="Proteomes" id="UP000272400">
    <property type="component" value="Unassembled WGS sequence"/>
</dbReference>
<keyword evidence="4" id="KW-1185">Reference proteome</keyword>
<feature type="coiled-coil region" evidence="1">
    <location>
        <begin position="17"/>
        <end position="44"/>
    </location>
</feature>
<protein>
    <submittedName>
        <fullName evidence="2">Uncharacterized protein</fullName>
    </submittedName>
</protein>